<evidence type="ECO:0000256" key="3">
    <source>
        <dbReference type="ARBA" id="ARBA00022448"/>
    </source>
</evidence>
<keyword evidence="6 10" id="KW-0812">Transmembrane</keyword>
<dbReference type="PANTHER" id="PTHR10791">
    <property type="entry name" value="RAG1-ACTIVATING PROTEIN 1"/>
    <property type="match status" value="1"/>
</dbReference>
<evidence type="ECO:0000256" key="8">
    <source>
        <dbReference type="ARBA" id="ARBA00022989"/>
    </source>
</evidence>
<protein>
    <recommendedName>
        <fullName evidence="13">Sugar transporter</fullName>
    </recommendedName>
</protein>
<keyword evidence="3" id="KW-0813">Transport</keyword>
<dbReference type="RefSeq" id="XP_002769443.1">
    <property type="nucleotide sequence ID" value="XM_002769397.1"/>
</dbReference>
<evidence type="ECO:0000313" key="11">
    <source>
        <dbReference type="EMBL" id="EER02161.1"/>
    </source>
</evidence>
<comment type="similarity">
    <text evidence="2">Belongs to the SWEET sugar transporter family.</text>
</comment>
<evidence type="ECO:0008006" key="13">
    <source>
        <dbReference type="Google" id="ProtNLM"/>
    </source>
</evidence>
<keyword evidence="4" id="KW-1003">Cell membrane</keyword>
<name>C5LM82_PERM5</name>
<dbReference type="GO" id="GO:0051119">
    <property type="term" value="F:sugar transmembrane transporter activity"/>
    <property type="evidence" value="ECO:0007669"/>
    <property type="project" value="InterPro"/>
</dbReference>
<organism evidence="12">
    <name type="scientific">Perkinsus marinus (strain ATCC 50983 / TXsc)</name>
    <dbReference type="NCBI Taxonomy" id="423536"/>
    <lineage>
        <taxon>Eukaryota</taxon>
        <taxon>Sar</taxon>
        <taxon>Alveolata</taxon>
        <taxon>Perkinsozoa</taxon>
        <taxon>Perkinsea</taxon>
        <taxon>Perkinsida</taxon>
        <taxon>Perkinsidae</taxon>
        <taxon>Perkinsus</taxon>
    </lineage>
</organism>
<keyword evidence="7" id="KW-0677">Repeat</keyword>
<dbReference type="Gene3D" id="1.20.1280.290">
    <property type="match status" value="2"/>
</dbReference>
<dbReference type="EMBL" id="GG683430">
    <property type="protein sequence ID" value="EER02161.1"/>
    <property type="molecule type" value="Genomic_DNA"/>
</dbReference>
<dbReference type="PANTHER" id="PTHR10791:SF30">
    <property type="entry name" value="SUGAR TRANSPORTER SWEET1"/>
    <property type="match status" value="1"/>
</dbReference>
<evidence type="ECO:0000256" key="5">
    <source>
        <dbReference type="ARBA" id="ARBA00022597"/>
    </source>
</evidence>
<keyword evidence="8 10" id="KW-1133">Transmembrane helix</keyword>
<feature type="transmembrane region" description="Helical" evidence="10">
    <location>
        <begin position="158"/>
        <end position="180"/>
    </location>
</feature>
<dbReference type="InterPro" id="IPR047664">
    <property type="entry name" value="SWEET"/>
</dbReference>
<dbReference type="FunFam" id="1.20.1280.290:FF:000002">
    <property type="entry name" value="Bidirectional sugar transporter SWEET"/>
    <property type="match status" value="1"/>
</dbReference>
<accession>C5LM82</accession>
<dbReference type="GeneID" id="9055054"/>
<evidence type="ECO:0000256" key="6">
    <source>
        <dbReference type="ARBA" id="ARBA00022692"/>
    </source>
</evidence>
<dbReference type="AlphaFoldDB" id="C5LM82"/>
<evidence type="ECO:0000256" key="4">
    <source>
        <dbReference type="ARBA" id="ARBA00022475"/>
    </source>
</evidence>
<feature type="transmembrane region" description="Helical" evidence="10">
    <location>
        <begin position="186"/>
        <end position="207"/>
    </location>
</feature>
<gene>
    <name evidence="11" type="ORF">Pmar_PMAR012283</name>
</gene>
<evidence type="ECO:0000256" key="2">
    <source>
        <dbReference type="ARBA" id="ARBA00007809"/>
    </source>
</evidence>
<dbReference type="InterPro" id="IPR004316">
    <property type="entry name" value="SWEET_rpt"/>
</dbReference>
<evidence type="ECO:0000256" key="10">
    <source>
        <dbReference type="SAM" id="Phobius"/>
    </source>
</evidence>
<dbReference type="OMA" id="QLNDYYI"/>
<sequence>MISLQHLLGALGAIVGMGLALAPLPTMIDIITSKSTGDYTPMPYTITLVQNLIWVAYGRVTPNKGDIVFANTLSATVEFAYCLVFWLFAATSKRRQLLYLYFGATAFLFLTVIVCRAADAGISTSISLGTIASILNALMYGSPLAVIGVVIRTRSIRYMPFLLSFMTLLCSIIWFAWSVVARDLFVFLPNVLGLALGVAQVGVWFYYRFYGEREIANERENEDDDDDVELLQ</sequence>
<dbReference type="Pfam" id="PF03083">
    <property type="entry name" value="MtN3_slv"/>
    <property type="match status" value="2"/>
</dbReference>
<keyword evidence="9 10" id="KW-0472">Membrane</keyword>
<dbReference type="GO" id="GO:0005886">
    <property type="term" value="C:plasma membrane"/>
    <property type="evidence" value="ECO:0007669"/>
    <property type="project" value="UniProtKB-SubCell"/>
</dbReference>
<proteinExistence type="inferred from homology"/>
<evidence type="ECO:0000256" key="1">
    <source>
        <dbReference type="ARBA" id="ARBA00004651"/>
    </source>
</evidence>
<keyword evidence="5" id="KW-0762">Sugar transport</keyword>
<dbReference type="InParanoid" id="C5LM82"/>
<feature type="transmembrane region" description="Helical" evidence="10">
    <location>
        <begin position="67"/>
        <end position="90"/>
    </location>
</feature>
<evidence type="ECO:0000256" key="9">
    <source>
        <dbReference type="ARBA" id="ARBA00023136"/>
    </source>
</evidence>
<dbReference type="OrthoDB" id="409725at2759"/>
<feature type="transmembrane region" description="Helical" evidence="10">
    <location>
        <begin position="97"/>
        <end position="114"/>
    </location>
</feature>
<evidence type="ECO:0000313" key="12">
    <source>
        <dbReference type="Proteomes" id="UP000007800"/>
    </source>
</evidence>
<feature type="transmembrane region" description="Helical" evidence="10">
    <location>
        <begin position="7"/>
        <end position="28"/>
    </location>
</feature>
<keyword evidence="12" id="KW-1185">Reference proteome</keyword>
<dbReference type="Proteomes" id="UP000007800">
    <property type="component" value="Unassembled WGS sequence"/>
</dbReference>
<reference evidence="11 12" key="1">
    <citation type="submission" date="2008-07" db="EMBL/GenBank/DDBJ databases">
        <authorList>
            <person name="El-Sayed N."/>
            <person name="Caler E."/>
            <person name="Inman J."/>
            <person name="Amedeo P."/>
            <person name="Hass B."/>
            <person name="Wortman J."/>
        </authorList>
    </citation>
    <scope>NUCLEOTIDE SEQUENCE [LARGE SCALE GENOMIC DNA]</scope>
    <source>
        <strain evidence="12">ATCC 50983 / TXsc</strain>
    </source>
</reference>
<comment type="subcellular location">
    <subcellularLocation>
        <location evidence="1">Cell membrane</location>
        <topology evidence="1">Multi-pass membrane protein</topology>
    </subcellularLocation>
</comment>
<evidence type="ECO:0000256" key="7">
    <source>
        <dbReference type="ARBA" id="ARBA00022737"/>
    </source>
</evidence>
<feature type="transmembrane region" description="Helical" evidence="10">
    <location>
        <begin position="126"/>
        <end position="151"/>
    </location>
</feature>